<gene>
    <name evidence="4" type="ORF">GCM10010531_03420</name>
</gene>
<evidence type="ECO:0000256" key="1">
    <source>
        <dbReference type="SAM" id="MobiDB-lite"/>
    </source>
</evidence>
<dbReference type="InterPro" id="IPR034015">
    <property type="entry name" value="M1_LTA4H"/>
</dbReference>
<dbReference type="Proteomes" id="UP001499924">
    <property type="component" value="Unassembled WGS sequence"/>
</dbReference>
<organism evidence="4 5">
    <name type="scientific">Blastococcus jejuensis</name>
    <dbReference type="NCBI Taxonomy" id="351224"/>
    <lineage>
        <taxon>Bacteria</taxon>
        <taxon>Bacillati</taxon>
        <taxon>Actinomycetota</taxon>
        <taxon>Actinomycetes</taxon>
        <taxon>Geodermatophilales</taxon>
        <taxon>Geodermatophilaceae</taxon>
        <taxon>Blastococcus</taxon>
    </lineage>
</organism>
<comment type="caution">
    <text evidence="4">The sequence shown here is derived from an EMBL/GenBank/DDBJ whole genome shotgun (WGS) entry which is preliminary data.</text>
</comment>
<evidence type="ECO:0000313" key="4">
    <source>
        <dbReference type="EMBL" id="GAA3155467.1"/>
    </source>
</evidence>
<dbReference type="InterPro" id="IPR014782">
    <property type="entry name" value="Peptidase_M1_dom"/>
</dbReference>
<evidence type="ECO:0000256" key="2">
    <source>
        <dbReference type="SAM" id="SignalP"/>
    </source>
</evidence>
<name>A0ABP6NVE7_9ACTN</name>
<dbReference type="SUPFAM" id="SSF55486">
    <property type="entry name" value="Metalloproteases ('zincins'), catalytic domain"/>
    <property type="match status" value="1"/>
</dbReference>
<feature type="region of interest" description="Disordered" evidence="1">
    <location>
        <begin position="28"/>
        <end position="67"/>
    </location>
</feature>
<keyword evidence="5" id="KW-1185">Reference proteome</keyword>
<evidence type="ECO:0000259" key="3">
    <source>
        <dbReference type="Pfam" id="PF01433"/>
    </source>
</evidence>
<protein>
    <recommendedName>
        <fullName evidence="3">Peptidase M1 membrane alanine aminopeptidase domain-containing protein</fullName>
    </recommendedName>
</protein>
<sequence length="489" mass="50686">MTRPARAVVVLTAALLLPACTSFADSMQGTPATDGGSAPATPTGPPPDALGEDACPDERAEPDPDRPRIALDLRLEDDLVTVTGTESVAFTPDVATDELVFRLVPNAPDSASAGNRLDVDGVTGDDVAGGRYDDAGADGPGGLYVVDLDDELAAGETTEVELAFTLTLGSGTFDRVGTDDGVSWWASGAPLLAWEPGVGWARDPFVNILGETTVSPASDVSISVSAPEALTVLMTGDQAEPSAAEDGRRTWTSAEPVARDVSVAVGEFTTEERTTPGGTRVTVGVLPDPELPAGRLADWTVEAVDDLEGRFGAFPYDTLSVALLPDYGGGIEYPSMILEATPSRSVLVHEVAHQWFYGMIGNSQFRDPWLDEAFATYAEATLDPASAEFLSGALGLPGDVGGSMADFEGSTGTYFDVVYGKGGAALLAARAAAGPEAFDEALRCYVDANAWTVATPRDVAVALADLPEALVVLGEAQAVDKDDLPSRTG</sequence>
<dbReference type="EMBL" id="BAAAVV010000001">
    <property type="protein sequence ID" value="GAA3155467.1"/>
    <property type="molecule type" value="Genomic_DNA"/>
</dbReference>
<dbReference type="PANTHER" id="PTHR45726">
    <property type="entry name" value="LEUKOTRIENE A-4 HYDROLASE"/>
    <property type="match status" value="1"/>
</dbReference>
<dbReference type="InterPro" id="IPR027268">
    <property type="entry name" value="Peptidase_M4/M1_CTD_sf"/>
</dbReference>
<reference evidence="5" key="1">
    <citation type="journal article" date="2019" name="Int. J. Syst. Evol. Microbiol.">
        <title>The Global Catalogue of Microorganisms (GCM) 10K type strain sequencing project: providing services to taxonomists for standard genome sequencing and annotation.</title>
        <authorList>
            <consortium name="The Broad Institute Genomics Platform"/>
            <consortium name="The Broad Institute Genome Sequencing Center for Infectious Disease"/>
            <person name="Wu L."/>
            <person name="Ma J."/>
        </authorList>
    </citation>
    <scope>NUCLEOTIDE SEQUENCE [LARGE SCALE GENOMIC DNA]</scope>
    <source>
        <strain evidence="5">JCM 15614</strain>
    </source>
</reference>
<feature type="compositionally biased region" description="Low complexity" evidence="1">
    <location>
        <begin position="29"/>
        <end position="41"/>
    </location>
</feature>
<proteinExistence type="predicted"/>
<evidence type="ECO:0000313" key="5">
    <source>
        <dbReference type="Proteomes" id="UP001499924"/>
    </source>
</evidence>
<feature type="chain" id="PRO_5046925845" description="Peptidase M1 membrane alanine aminopeptidase domain-containing protein" evidence="2">
    <location>
        <begin position="25"/>
        <end position="489"/>
    </location>
</feature>
<feature type="signal peptide" evidence="2">
    <location>
        <begin position="1"/>
        <end position="24"/>
    </location>
</feature>
<dbReference type="RefSeq" id="WP_344686751.1">
    <property type="nucleotide sequence ID" value="NZ_BAAAVV010000001.1"/>
</dbReference>
<accession>A0ABP6NVE7</accession>
<keyword evidence="2" id="KW-0732">Signal</keyword>
<feature type="compositionally biased region" description="Basic and acidic residues" evidence="1">
    <location>
        <begin position="56"/>
        <end position="67"/>
    </location>
</feature>
<dbReference type="PANTHER" id="PTHR45726:SF3">
    <property type="entry name" value="LEUKOTRIENE A-4 HYDROLASE"/>
    <property type="match status" value="1"/>
</dbReference>
<feature type="domain" description="Peptidase M1 membrane alanine aminopeptidase" evidence="3">
    <location>
        <begin position="344"/>
        <end position="381"/>
    </location>
</feature>
<dbReference type="Gene3D" id="1.10.390.10">
    <property type="entry name" value="Neutral Protease Domain 2"/>
    <property type="match status" value="1"/>
</dbReference>
<dbReference type="Pfam" id="PF01433">
    <property type="entry name" value="Peptidase_M1"/>
    <property type="match status" value="1"/>
</dbReference>